<dbReference type="AlphaFoldDB" id="A0AAN7FGZ5"/>
<dbReference type="InterPro" id="IPR001810">
    <property type="entry name" value="F-box_dom"/>
</dbReference>
<dbReference type="InterPro" id="IPR036047">
    <property type="entry name" value="F-box-like_dom_sf"/>
</dbReference>
<feature type="domain" description="F-box" evidence="1">
    <location>
        <begin position="26"/>
        <end position="66"/>
    </location>
</feature>
<dbReference type="InterPro" id="IPR055290">
    <property type="entry name" value="At3g26010-like"/>
</dbReference>
<gene>
    <name evidence="3" type="ORF">RGQ29_021462</name>
</gene>
<evidence type="ECO:0000313" key="3">
    <source>
        <dbReference type="EMBL" id="KAK4591274.1"/>
    </source>
</evidence>
<reference evidence="3 4" key="1">
    <citation type="journal article" date="2023" name="G3 (Bethesda)">
        <title>A haplotype-resolved chromosome-scale genome for Quercus rubra L. provides insights into the genetics of adaptive traits for red oak species.</title>
        <authorList>
            <person name="Kapoor B."/>
            <person name="Jenkins J."/>
            <person name="Schmutz J."/>
            <person name="Zhebentyayeva T."/>
            <person name="Kuelheim C."/>
            <person name="Coggeshall M."/>
            <person name="Heim C."/>
            <person name="Lasky J.R."/>
            <person name="Leites L."/>
            <person name="Islam-Faridi N."/>
            <person name="Romero-Severson J."/>
            <person name="DeLeo V.L."/>
            <person name="Lucas S.M."/>
            <person name="Lazic D."/>
            <person name="Gailing O."/>
            <person name="Carlson J."/>
            <person name="Staton M."/>
        </authorList>
    </citation>
    <scope>NUCLEOTIDE SEQUENCE [LARGE SCALE GENOMIC DNA]</scope>
    <source>
        <strain evidence="3">Pseudo-F2</strain>
    </source>
</reference>
<dbReference type="PANTHER" id="PTHR35546">
    <property type="entry name" value="F-BOX PROTEIN INTERACTION DOMAIN PROTEIN-RELATED"/>
    <property type="match status" value="1"/>
</dbReference>
<dbReference type="Pfam" id="PF00646">
    <property type="entry name" value="F-box"/>
    <property type="match status" value="1"/>
</dbReference>
<organism evidence="3 4">
    <name type="scientific">Quercus rubra</name>
    <name type="common">Northern red oak</name>
    <name type="synonym">Quercus borealis</name>
    <dbReference type="NCBI Taxonomy" id="3512"/>
    <lineage>
        <taxon>Eukaryota</taxon>
        <taxon>Viridiplantae</taxon>
        <taxon>Streptophyta</taxon>
        <taxon>Embryophyta</taxon>
        <taxon>Tracheophyta</taxon>
        <taxon>Spermatophyta</taxon>
        <taxon>Magnoliopsida</taxon>
        <taxon>eudicotyledons</taxon>
        <taxon>Gunneridae</taxon>
        <taxon>Pentapetalae</taxon>
        <taxon>rosids</taxon>
        <taxon>fabids</taxon>
        <taxon>Fagales</taxon>
        <taxon>Fagaceae</taxon>
        <taxon>Quercus</taxon>
    </lineage>
</organism>
<dbReference type="Proteomes" id="UP001324115">
    <property type="component" value="Unassembled WGS sequence"/>
</dbReference>
<comment type="caution">
    <text evidence="3">The sequence shown here is derived from an EMBL/GenBank/DDBJ whole genome shotgun (WGS) entry which is preliminary data.</text>
</comment>
<dbReference type="PANTHER" id="PTHR35546:SF130">
    <property type="entry name" value="EXPRESSED PROTEIN"/>
    <property type="match status" value="1"/>
</dbReference>
<accession>A0AAN7FGZ5</accession>
<dbReference type="Pfam" id="PF24750">
    <property type="entry name" value="b-prop_At3g26010-like"/>
    <property type="match status" value="1"/>
</dbReference>
<dbReference type="EMBL" id="JAXUIC010000005">
    <property type="protein sequence ID" value="KAK4591274.1"/>
    <property type="molecule type" value="Genomic_DNA"/>
</dbReference>
<dbReference type="Gene3D" id="1.20.1280.50">
    <property type="match status" value="1"/>
</dbReference>
<name>A0AAN7FGZ5_QUERU</name>
<evidence type="ECO:0000313" key="4">
    <source>
        <dbReference type="Proteomes" id="UP001324115"/>
    </source>
</evidence>
<evidence type="ECO:0000259" key="2">
    <source>
        <dbReference type="Pfam" id="PF24750"/>
    </source>
</evidence>
<sequence length="467" mass="54746">MDALELDSQIIQEGHDGTRFAEVCHIDNLIEEVLVEILCRLSLKRVHQCKCVSKQWQSLISSPDFINWYVNYEPHNSLSHFSLISQSKRPKKDGWLHHIKYYKEHRRDILAISGEKVFKSRGFSFKFLPVQPVCLLGFCNGLVLCSNGDKNMYFVCNPQTMQWVQLPRLCPWYKAESDETLVGFMSDYYYDKEGAQFGSNTWCKVVFINKHELDYSNLINVNIFSSETGQWFKKVVSCQRFFTFDFNRCSSSSTICNGIQHWLDPRYGFISYDLCNNADCFGFIHLPNEKHFDMECDPSFGVCQGCLMVSVYEEVDILRVWTLRDYYKGEWQLEYRIDNLSDLVDLPAQVFEQGFEFEVTFSPVDDNEWYLSIFNTKYKTDSAISSYKIKNENLELFWQSRWGSGDRLDRVFPFVLLCWPTPIPKFNPYRNLLLDELPDLGKIIQSSSGPYHLSIIPLKNFRLFKIA</sequence>
<protein>
    <recommendedName>
        <fullName evidence="5">F-box domain-containing protein</fullName>
    </recommendedName>
</protein>
<dbReference type="SUPFAM" id="SSF81383">
    <property type="entry name" value="F-box domain"/>
    <property type="match status" value="1"/>
</dbReference>
<keyword evidence="4" id="KW-1185">Reference proteome</keyword>
<feature type="domain" description="F-box protein At3g26010-like beta-propeller" evidence="2">
    <location>
        <begin position="132"/>
        <end position="338"/>
    </location>
</feature>
<proteinExistence type="predicted"/>
<evidence type="ECO:0000259" key="1">
    <source>
        <dbReference type="Pfam" id="PF00646"/>
    </source>
</evidence>
<evidence type="ECO:0008006" key="5">
    <source>
        <dbReference type="Google" id="ProtNLM"/>
    </source>
</evidence>
<dbReference type="InterPro" id="IPR056592">
    <property type="entry name" value="Beta-prop_At3g26010-like"/>
</dbReference>